<accession>A0A502C4C9</accession>
<keyword evidence="3" id="KW-0238">DNA-binding</keyword>
<dbReference type="GO" id="GO:0003700">
    <property type="term" value="F:DNA-binding transcription factor activity"/>
    <property type="evidence" value="ECO:0007669"/>
    <property type="project" value="InterPro"/>
</dbReference>
<evidence type="ECO:0000259" key="5">
    <source>
        <dbReference type="PROSITE" id="PS50931"/>
    </source>
</evidence>
<keyword evidence="4" id="KW-0804">Transcription</keyword>
<dbReference type="Gene3D" id="1.10.10.10">
    <property type="entry name" value="Winged helix-like DNA-binding domain superfamily/Winged helix DNA-binding domain"/>
    <property type="match status" value="1"/>
</dbReference>
<organism evidence="6 7">
    <name type="scientific">Rhodanobacter glycinis</name>
    <dbReference type="NCBI Taxonomy" id="582702"/>
    <lineage>
        <taxon>Bacteria</taxon>
        <taxon>Pseudomonadati</taxon>
        <taxon>Pseudomonadota</taxon>
        <taxon>Gammaproteobacteria</taxon>
        <taxon>Lysobacterales</taxon>
        <taxon>Rhodanobacteraceae</taxon>
        <taxon>Rhodanobacter</taxon>
    </lineage>
</organism>
<dbReference type="CDD" id="cd08432">
    <property type="entry name" value="PBP2_GcdR_TrpI_HvrB_AmpR_like"/>
    <property type="match status" value="1"/>
</dbReference>
<gene>
    <name evidence="6" type="ORF">EAH88_12210</name>
</gene>
<dbReference type="InterPro" id="IPR005119">
    <property type="entry name" value="LysR_subst-bd"/>
</dbReference>
<dbReference type="GO" id="GO:0006351">
    <property type="term" value="P:DNA-templated transcription"/>
    <property type="evidence" value="ECO:0007669"/>
    <property type="project" value="TreeGrafter"/>
</dbReference>
<dbReference type="EMBL" id="RCZO01000006">
    <property type="protein sequence ID" value="TPG08385.1"/>
    <property type="molecule type" value="Genomic_DNA"/>
</dbReference>
<comment type="caution">
    <text evidence="6">The sequence shown here is derived from an EMBL/GenBank/DDBJ whole genome shotgun (WGS) entry which is preliminary data.</text>
</comment>
<keyword evidence="7" id="KW-1185">Reference proteome</keyword>
<comment type="similarity">
    <text evidence="1">Belongs to the LysR transcriptional regulatory family.</text>
</comment>
<dbReference type="PROSITE" id="PS50931">
    <property type="entry name" value="HTH_LYSR"/>
    <property type="match status" value="1"/>
</dbReference>
<evidence type="ECO:0000313" key="7">
    <source>
        <dbReference type="Proteomes" id="UP000319486"/>
    </source>
</evidence>
<dbReference type="SUPFAM" id="SSF53850">
    <property type="entry name" value="Periplasmic binding protein-like II"/>
    <property type="match status" value="1"/>
</dbReference>
<dbReference type="GO" id="GO:0043565">
    <property type="term" value="F:sequence-specific DNA binding"/>
    <property type="evidence" value="ECO:0007669"/>
    <property type="project" value="TreeGrafter"/>
</dbReference>
<dbReference type="PANTHER" id="PTHR30537">
    <property type="entry name" value="HTH-TYPE TRANSCRIPTIONAL REGULATOR"/>
    <property type="match status" value="1"/>
</dbReference>
<evidence type="ECO:0000313" key="6">
    <source>
        <dbReference type="EMBL" id="TPG08385.1"/>
    </source>
</evidence>
<proteinExistence type="inferred from homology"/>
<dbReference type="InterPro" id="IPR000847">
    <property type="entry name" value="LysR_HTH_N"/>
</dbReference>
<sequence>MKYLLPPMHTLRTFEALGRLRNFSRVAEELHLTPSAVSHQIKSIEAFYRLALFQRNRRDVALTPAGEHLMEVVRTTLRQLSEAGEQLRRRDGNRLSVSVPPSLASRWLLQQLGAFLREHPEIDFTLHTTTSLVDLDADEVDLAIRFGGGRWPGARSEKLFDEELFPVAAPGYVTRMRLRKPADLERCVLLRDDFGAWPEWLERAGVAGGEHVFGPLFNDSALLLQAAEAGAGVALARSRLVTDAIAAGTLKRVGSVAIPSRGSYYLVTSSRRPKAAGVMHFSRWLSGSTDT</sequence>
<reference evidence="6 7" key="1">
    <citation type="journal article" date="2019" name="Environ. Microbiol.">
        <title>Species interactions and distinct microbial communities in high Arctic permafrost affected cryosols are associated with the CH4 and CO2 gas fluxes.</title>
        <authorList>
            <person name="Altshuler I."/>
            <person name="Hamel J."/>
            <person name="Turney S."/>
            <person name="Magnuson E."/>
            <person name="Levesque R."/>
            <person name="Greer C."/>
            <person name="Whyte L.G."/>
        </authorList>
    </citation>
    <scope>NUCLEOTIDE SEQUENCE [LARGE SCALE GENOMIC DNA]</scope>
    <source>
        <strain evidence="6 7">S13Y</strain>
    </source>
</reference>
<dbReference type="PANTHER" id="PTHR30537:SF79">
    <property type="entry name" value="TRANSCRIPTIONAL REGULATOR-RELATED"/>
    <property type="match status" value="1"/>
</dbReference>
<evidence type="ECO:0000256" key="4">
    <source>
        <dbReference type="ARBA" id="ARBA00023163"/>
    </source>
</evidence>
<evidence type="ECO:0000256" key="2">
    <source>
        <dbReference type="ARBA" id="ARBA00023015"/>
    </source>
</evidence>
<dbReference type="InterPro" id="IPR058163">
    <property type="entry name" value="LysR-type_TF_proteobact-type"/>
</dbReference>
<keyword evidence="2" id="KW-0805">Transcription regulation</keyword>
<dbReference type="SUPFAM" id="SSF46785">
    <property type="entry name" value="Winged helix' DNA-binding domain"/>
    <property type="match status" value="1"/>
</dbReference>
<dbReference type="Pfam" id="PF03466">
    <property type="entry name" value="LysR_substrate"/>
    <property type="match status" value="1"/>
</dbReference>
<evidence type="ECO:0000256" key="1">
    <source>
        <dbReference type="ARBA" id="ARBA00009437"/>
    </source>
</evidence>
<evidence type="ECO:0000256" key="3">
    <source>
        <dbReference type="ARBA" id="ARBA00023125"/>
    </source>
</evidence>
<feature type="domain" description="HTH lysR-type" evidence="5">
    <location>
        <begin position="6"/>
        <end position="63"/>
    </location>
</feature>
<dbReference type="Pfam" id="PF00126">
    <property type="entry name" value="HTH_1"/>
    <property type="match status" value="1"/>
</dbReference>
<name>A0A502C4C9_9GAMM</name>
<protein>
    <submittedName>
        <fullName evidence="6">LysR family transcriptional regulator</fullName>
    </submittedName>
</protein>
<dbReference type="Proteomes" id="UP000319486">
    <property type="component" value="Unassembled WGS sequence"/>
</dbReference>
<dbReference type="AlphaFoldDB" id="A0A502C4C9"/>
<dbReference type="RefSeq" id="WP_140653016.1">
    <property type="nucleotide sequence ID" value="NZ_RCZO01000006.1"/>
</dbReference>
<dbReference type="InterPro" id="IPR036388">
    <property type="entry name" value="WH-like_DNA-bd_sf"/>
</dbReference>
<dbReference type="InterPro" id="IPR036390">
    <property type="entry name" value="WH_DNA-bd_sf"/>
</dbReference>
<dbReference type="Gene3D" id="3.40.190.10">
    <property type="entry name" value="Periplasmic binding protein-like II"/>
    <property type="match status" value="2"/>
</dbReference>